<gene>
    <name evidence="1" type="ORF">R3P38DRAFT_3222017</name>
</gene>
<organism evidence="1 2">
    <name type="scientific">Favolaschia claudopus</name>
    <dbReference type="NCBI Taxonomy" id="2862362"/>
    <lineage>
        <taxon>Eukaryota</taxon>
        <taxon>Fungi</taxon>
        <taxon>Dikarya</taxon>
        <taxon>Basidiomycota</taxon>
        <taxon>Agaricomycotina</taxon>
        <taxon>Agaricomycetes</taxon>
        <taxon>Agaricomycetidae</taxon>
        <taxon>Agaricales</taxon>
        <taxon>Marasmiineae</taxon>
        <taxon>Mycenaceae</taxon>
        <taxon>Favolaschia</taxon>
    </lineage>
</organism>
<dbReference type="EMBL" id="JAWWNJ010000097">
    <property type="protein sequence ID" value="KAK6996409.1"/>
    <property type="molecule type" value="Genomic_DNA"/>
</dbReference>
<sequence>MPVSRSINTGQWRSSLLIPTRLFDVISAIRAISASATIEAACLWFFVGPYARLDENDLSMSVTYRYGRPSVRPHTPIHHAPLRPSACTPLFMLGCQSSKLIYGLKHPPSRYDERTCPAGLLFGAVAVPSCPNALHPSADAPATSRAADPPGCVSDHSALLLLQSIPFSSMWWLLELRAGGGGWTRLSRYSLGGQERGSGLSGVRSRVHLPPAAVFLGMLFGRF</sequence>
<evidence type="ECO:0000313" key="1">
    <source>
        <dbReference type="EMBL" id="KAK6996409.1"/>
    </source>
</evidence>
<accession>A0AAV9ZYR9</accession>
<protein>
    <submittedName>
        <fullName evidence="1">Uncharacterized protein</fullName>
    </submittedName>
</protein>
<dbReference type="Proteomes" id="UP001362999">
    <property type="component" value="Unassembled WGS sequence"/>
</dbReference>
<reference evidence="1 2" key="1">
    <citation type="journal article" date="2024" name="J Genomics">
        <title>Draft genome sequencing and assembly of Favolaschia claudopus CIRM-BRFM 2984 isolated from oak limbs.</title>
        <authorList>
            <person name="Navarro D."/>
            <person name="Drula E."/>
            <person name="Chaduli D."/>
            <person name="Cazenave R."/>
            <person name="Ahrendt S."/>
            <person name="Wang J."/>
            <person name="Lipzen A."/>
            <person name="Daum C."/>
            <person name="Barry K."/>
            <person name="Grigoriev I.V."/>
            <person name="Favel A."/>
            <person name="Rosso M.N."/>
            <person name="Martin F."/>
        </authorList>
    </citation>
    <scope>NUCLEOTIDE SEQUENCE [LARGE SCALE GENOMIC DNA]</scope>
    <source>
        <strain evidence="1 2">CIRM-BRFM 2984</strain>
    </source>
</reference>
<dbReference type="AlphaFoldDB" id="A0AAV9ZYR9"/>
<proteinExistence type="predicted"/>
<keyword evidence="2" id="KW-1185">Reference proteome</keyword>
<comment type="caution">
    <text evidence="1">The sequence shown here is derived from an EMBL/GenBank/DDBJ whole genome shotgun (WGS) entry which is preliminary data.</text>
</comment>
<name>A0AAV9ZYR9_9AGAR</name>
<evidence type="ECO:0000313" key="2">
    <source>
        <dbReference type="Proteomes" id="UP001362999"/>
    </source>
</evidence>